<accession>A0ABR1N356</accession>
<feature type="region of interest" description="Disordered" evidence="1">
    <location>
        <begin position="1"/>
        <end position="27"/>
    </location>
</feature>
<organism evidence="2 3">
    <name type="scientific">Phyllosticta paracitricarpa</name>
    <dbReference type="NCBI Taxonomy" id="2016321"/>
    <lineage>
        <taxon>Eukaryota</taxon>
        <taxon>Fungi</taxon>
        <taxon>Dikarya</taxon>
        <taxon>Ascomycota</taxon>
        <taxon>Pezizomycotina</taxon>
        <taxon>Dothideomycetes</taxon>
        <taxon>Dothideomycetes incertae sedis</taxon>
        <taxon>Botryosphaeriales</taxon>
        <taxon>Phyllostictaceae</taxon>
        <taxon>Phyllosticta</taxon>
    </lineage>
</organism>
<evidence type="ECO:0000313" key="3">
    <source>
        <dbReference type="Proteomes" id="UP001367316"/>
    </source>
</evidence>
<proteinExistence type="predicted"/>
<feature type="region of interest" description="Disordered" evidence="1">
    <location>
        <begin position="122"/>
        <end position="143"/>
    </location>
</feature>
<dbReference type="Proteomes" id="UP001367316">
    <property type="component" value="Unassembled WGS sequence"/>
</dbReference>
<evidence type="ECO:0000313" key="2">
    <source>
        <dbReference type="EMBL" id="KAK7608740.1"/>
    </source>
</evidence>
<evidence type="ECO:0000256" key="1">
    <source>
        <dbReference type="SAM" id="MobiDB-lite"/>
    </source>
</evidence>
<protein>
    <submittedName>
        <fullName evidence="2">Uncharacterized protein</fullName>
    </submittedName>
</protein>
<keyword evidence="3" id="KW-1185">Reference proteome</keyword>
<sequence>MLDSIQDIHPSIHPSTRQTCHQPPPSHPIRSSFFSALPCRPATVAAAAAALTSTHPPTHARTHPFSPIVARHVIMYDQRHPVSPIHPSNKMQKDPFFPSPSLPFYPPYPSSRKNAVVARTHTHTHTHTHNRAQEPKRVSRPSARSLARPPTLFIVPVPVPIPSAALFHSHSTATSALRCAAPTDLTCLPPIVAHRTLPIAHCPSPFWVKCLLRTCALAHTRCRIIIANLRKRWPRLDRPT</sequence>
<gene>
    <name evidence="2" type="ORF">JOL62DRAFT_205841</name>
</gene>
<comment type="caution">
    <text evidence="2">The sequence shown here is derived from an EMBL/GenBank/DDBJ whole genome shotgun (WGS) entry which is preliminary data.</text>
</comment>
<reference evidence="2 3" key="1">
    <citation type="submission" date="2024-04" db="EMBL/GenBank/DDBJ databases">
        <title>Phyllosticta paracitricarpa is synonymous to the EU quarantine fungus P. citricarpa based on phylogenomic analyses.</title>
        <authorList>
            <consortium name="Lawrence Berkeley National Laboratory"/>
            <person name="Van ingen-buijs V.A."/>
            <person name="Van westerhoven A.C."/>
            <person name="Haridas S."/>
            <person name="Skiadas P."/>
            <person name="Martin F."/>
            <person name="Groenewald J.Z."/>
            <person name="Crous P.W."/>
            <person name="Seidl M.F."/>
        </authorList>
    </citation>
    <scope>NUCLEOTIDE SEQUENCE [LARGE SCALE GENOMIC DNA]</scope>
    <source>
        <strain evidence="2 3">CBS 141358</strain>
    </source>
</reference>
<dbReference type="EMBL" id="JBBPBF010000027">
    <property type="protein sequence ID" value="KAK7608740.1"/>
    <property type="molecule type" value="Genomic_DNA"/>
</dbReference>
<name>A0ABR1N356_9PEZI</name>